<reference evidence="3 4" key="1">
    <citation type="journal article" date="2019" name="Plant Biotechnol. J.">
        <title>The red bayberry genome and genetic basis of sex determination.</title>
        <authorList>
            <person name="Jia H.M."/>
            <person name="Jia H.J."/>
            <person name="Cai Q.L."/>
            <person name="Wang Y."/>
            <person name="Zhao H.B."/>
            <person name="Yang W.F."/>
            <person name="Wang G.Y."/>
            <person name="Li Y.H."/>
            <person name="Zhan D.L."/>
            <person name="Shen Y.T."/>
            <person name="Niu Q.F."/>
            <person name="Chang L."/>
            <person name="Qiu J."/>
            <person name="Zhao L."/>
            <person name="Xie H.B."/>
            <person name="Fu W.Y."/>
            <person name="Jin J."/>
            <person name="Li X.W."/>
            <person name="Jiao Y."/>
            <person name="Zhou C.C."/>
            <person name="Tu T."/>
            <person name="Chai C.Y."/>
            <person name="Gao J.L."/>
            <person name="Fan L.J."/>
            <person name="van de Weg E."/>
            <person name="Wang J.Y."/>
            <person name="Gao Z.S."/>
        </authorList>
    </citation>
    <scope>NUCLEOTIDE SEQUENCE [LARGE SCALE GENOMIC DNA]</scope>
    <source>
        <tissue evidence="3">Leaves</tissue>
    </source>
</reference>
<evidence type="ECO:0008006" key="5">
    <source>
        <dbReference type="Google" id="ProtNLM"/>
    </source>
</evidence>
<name>A0A6A1W7I9_9ROSI</name>
<accession>A0A6A1W7I9</accession>
<evidence type="ECO:0000313" key="4">
    <source>
        <dbReference type="Proteomes" id="UP000516437"/>
    </source>
</evidence>
<dbReference type="InterPro" id="IPR027942">
    <property type="entry name" value="SEO_N"/>
</dbReference>
<dbReference type="AlphaFoldDB" id="A0A6A1W7I9"/>
<dbReference type="PANTHER" id="PTHR33232:SF20">
    <property type="entry name" value="PROTEIN SIEVE ELEMENT OCCLUSION B-LIKE"/>
    <property type="match status" value="1"/>
</dbReference>
<evidence type="ECO:0000313" key="3">
    <source>
        <dbReference type="EMBL" id="KAB1221171.1"/>
    </source>
</evidence>
<keyword evidence="4" id="KW-1185">Reference proteome</keyword>
<evidence type="ECO:0000259" key="1">
    <source>
        <dbReference type="Pfam" id="PF14576"/>
    </source>
</evidence>
<dbReference type="Pfam" id="PF14576">
    <property type="entry name" value="SEO_N"/>
    <property type="match status" value="1"/>
</dbReference>
<comment type="caution">
    <text evidence="3">The sequence shown here is derived from an EMBL/GenBank/DDBJ whole genome shotgun (WGS) entry which is preliminary data.</text>
</comment>
<dbReference type="EMBL" id="RXIC02000020">
    <property type="protein sequence ID" value="KAB1221171.1"/>
    <property type="molecule type" value="Genomic_DNA"/>
</dbReference>
<dbReference type="GO" id="GO:0010088">
    <property type="term" value="P:phloem development"/>
    <property type="evidence" value="ECO:0007669"/>
    <property type="project" value="InterPro"/>
</dbReference>
<dbReference type="InterPro" id="IPR039299">
    <property type="entry name" value="SEOA"/>
</dbReference>
<feature type="domain" description="Sieve element occlusion N-terminal" evidence="1">
    <location>
        <begin position="16"/>
        <end position="293"/>
    </location>
</feature>
<sequence length="687" mass="78719">MPRTDHISTSDEEQYPILKQIHATHAPDGGQADLKPLLSIIGDILRRPSLATPGTVDGTPLDDKVRHPEFIGLLDGEGFSYTMGRITWQICSTGPVDVKTVAIFNTLSRYSWDAKAVIALAVFALNYGDLWRATQSYSTESSAKKLFPKKVSAASFLTVCDTINNLTLIVMDVTKCIVELEINLTSQYIPQDRKFTARDFVSRAVYWTIRSIVSAAGKIMAIFGRRHSSRLMSKMYHRHFTRMLSADVNEGQKIHRDLRDLTIKLTRCHELIDEKRRGAEASPKLQSLFQIQHEDNREILEALINYNAKDGQLPLFDGSTKKRVSTEVLRNKNVLLFISDLESSRDLSIFAKMYTKRPETESQFQVVWLPIVDLSTPWNESTSQKAFEDLRLPMPWYSVSDPSQLDAAVIKYVKEVWRFSKDPVLTVLDQKGTVVNPNAIHLLWIWGSLGFPFTREREKALWGEASWKRVLFPAFMYQSALVHAWISEEKYICVYGGEDIQWTREFTSTLRATRIPLEMLYVGRSNPKDKVGRCNSTIIEEHLSHTLPDLISIWFFWFRIESMLYSKTQQVKSADSDPILQEIVTMLSFNGSDQGWAVIFDWKSEQIAKGSGDAFLKSLKEYDQWEARAGERGFVPALVERFHQIHTQYHCNRLTLSRISDRIPDRVACAECGRPMEKLIMFRCCID</sequence>
<dbReference type="PANTHER" id="PTHR33232">
    <property type="entry name" value="PROTEIN SIEVE ELEMENT OCCLUSION B-LIKE"/>
    <property type="match status" value="1"/>
</dbReference>
<evidence type="ECO:0000259" key="2">
    <source>
        <dbReference type="Pfam" id="PF14577"/>
    </source>
</evidence>
<dbReference type="Pfam" id="PF14577">
    <property type="entry name" value="SEO_C"/>
    <property type="match status" value="1"/>
</dbReference>
<proteinExistence type="predicted"/>
<feature type="domain" description="Sieve element occlusion C-terminal" evidence="2">
    <location>
        <begin position="457"/>
        <end position="685"/>
    </location>
</feature>
<dbReference type="Proteomes" id="UP000516437">
    <property type="component" value="Chromosome 2"/>
</dbReference>
<organism evidence="3 4">
    <name type="scientific">Morella rubra</name>
    <name type="common">Chinese bayberry</name>
    <dbReference type="NCBI Taxonomy" id="262757"/>
    <lineage>
        <taxon>Eukaryota</taxon>
        <taxon>Viridiplantae</taxon>
        <taxon>Streptophyta</taxon>
        <taxon>Embryophyta</taxon>
        <taxon>Tracheophyta</taxon>
        <taxon>Spermatophyta</taxon>
        <taxon>Magnoliopsida</taxon>
        <taxon>eudicotyledons</taxon>
        <taxon>Gunneridae</taxon>
        <taxon>Pentapetalae</taxon>
        <taxon>rosids</taxon>
        <taxon>fabids</taxon>
        <taxon>Fagales</taxon>
        <taxon>Myricaceae</taxon>
        <taxon>Morella</taxon>
    </lineage>
</organism>
<protein>
    <recommendedName>
        <fullName evidence="5">Protein SIEVE ELEMENT OCCLUSION B</fullName>
    </recommendedName>
</protein>
<gene>
    <name evidence="3" type="ORF">CJ030_MR2G012830</name>
</gene>
<dbReference type="InterPro" id="IPR027944">
    <property type="entry name" value="SEO_C"/>
</dbReference>